<dbReference type="PIRSF" id="PIRSF035652">
    <property type="entry name" value="CHP02436"/>
    <property type="match status" value="1"/>
</dbReference>
<sequence>MNSEDLKLRTKKYALRIIKLVRALPNTPDGRVIGNQLIRCGTSVGANYRAVCRARSTADFISKLGIVIEEADESAFWLELIIESGLMKKELLESLLGETNEIISIMVASVKSSKSRK</sequence>
<dbReference type="AlphaFoldDB" id="A0A1F5RVE8"/>
<proteinExistence type="predicted"/>
<name>A0A1F5RVE8_9BACT</name>
<dbReference type="Proteomes" id="UP000177691">
    <property type="component" value="Unassembled WGS sequence"/>
</dbReference>
<accession>A0A1F5RVE8</accession>
<protein>
    <submittedName>
        <fullName evidence="1">Four helix bundle protein</fullName>
    </submittedName>
</protein>
<dbReference type="InterPro" id="IPR012657">
    <property type="entry name" value="23S_rRNA-intervening_sequence"/>
</dbReference>
<dbReference type="EMBL" id="MFFU01000047">
    <property type="protein sequence ID" value="OGF18390.1"/>
    <property type="molecule type" value="Genomic_DNA"/>
</dbReference>
<organism evidence="1 2">
    <name type="scientific">Candidatus Falkowbacteria bacterium RIFCSPHIGHO2_02_FULL_45_15</name>
    <dbReference type="NCBI Taxonomy" id="1797987"/>
    <lineage>
        <taxon>Bacteria</taxon>
        <taxon>Candidatus Falkowiibacteriota</taxon>
    </lineage>
</organism>
<dbReference type="InterPro" id="IPR036583">
    <property type="entry name" value="23S_rRNA_IVS_sf"/>
</dbReference>
<dbReference type="NCBIfam" id="TIGR02436">
    <property type="entry name" value="four helix bundle protein"/>
    <property type="match status" value="1"/>
</dbReference>
<evidence type="ECO:0000313" key="1">
    <source>
        <dbReference type="EMBL" id="OGF18390.1"/>
    </source>
</evidence>
<gene>
    <name evidence="1" type="ORF">A3D54_00040</name>
</gene>
<dbReference type="PANTHER" id="PTHR38471:SF2">
    <property type="entry name" value="FOUR HELIX BUNDLE PROTEIN"/>
    <property type="match status" value="1"/>
</dbReference>
<dbReference type="Gene3D" id="1.20.1440.60">
    <property type="entry name" value="23S rRNA-intervening sequence"/>
    <property type="match status" value="1"/>
</dbReference>
<evidence type="ECO:0000313" key="2">
    <source>
        <dbReference type="Proteomes" id="UP000177691"/>
    </source>
</evidence>
<dbReference type="SUPFAM" id="SSF158446">
    <property type="entry name" value="IVS-encoded protein-like"/>
    <property type="match status" value="1"/>
</dbReference>
<dbReference type="PANTHER" id="PTHR38471">
    <property type="entry name" value="FOUR HELIX BUNDLE PROTEIN"/>
    <property type="match status" value="1"/>
</dbReference>
<reference evidence="1 2" key="1">
    <citation type="journal article" date="2016" name="Nat. Commun.">
        <title>Thousands of microbial genomes shed light on interconnected biogeochemical processes in an aquifer system.</title>
        <authorList>
            <person name="Anantharaman K."/>
            <person name="Brown C.T."/>
            <person name="Hug L.A."/>
            <person name="Sharon I."/>
            <person name="Castelle C.J."/>
            <person name="Probst A.J."/>
            <person name="Thomas B.C."/>
            <person name="Singh A."/>
            <person name="Wilkins M.J."/>
            <person name="Karaoz U."/>
            <person name="Brodie E.L."/>
            <person name="Williams K.H."/>
            <person name="Hubbard S.S."/>
            <person name="Banfield J.F."/>
        </authorList>
    </citation>
    <scope>NUCLEOTIDE SEQUENCE [LARGE SCALE GENOMIC DNA]</scope>
</reference>
<dbReference type="Pfam" id="PF05635">
    <property type="entry name" value="23S_rRNA_IVP"/>
    <property type="match status" value="1"/>
</dbReference>
<comment type="caution">
    <text evidence="1">The sequence shown here is derived from an EMBL/GenBank/DDBJ whole genome shotgun (WGS) entry which is preliminary data.</text>
</comment>